<dbReference type="Gene3D" id="1.10.10.10">
    <property type="entry name" value="Winged helix-like DNA-binding domain superfamily/Winged helix DNA-binding domain"/>
    <property type="match status" value="1"/>
</dbReference>
<evidence type="ECO:0000259" key="4">
    <source>
        <dbReference type="PROSITE" id="PS50949"/>
    </source>
</evidence>
<keyword evidence="1" id="KW-0805">Transcription regulation</keyword>
<dbReference type="PROSITE" id="PS50949">
    <property type="entry name" value="HTH_GNTR"/>
    <property type="match status" value="1"/>
</dbReference>
<dbReference type="RefSeq" id="WP_371437244.1">
    <property type="nucleotide sequence ID" value="NZ_JBHSRS010000018.1"/>
</dbReference>
<keyword evidence="2" id="KW-0238">DNA-binding</keyword>
<dbReference type="Proteomes" id="UP001596270">
    <property type="component" value="Unassembled WGS sequence"/>
</dbReference>
<dbReference type="InterPro" id="IPR011711">
    <property type="entry name" value="GntR_C"/>
</dbReference>
<dbReference type="SUPFAM" id="SSF46785">
    <property type="entry name" value="Winged helix' DNA-binding domain"/>
    <property type="match status" value="1"/>
</dbReference>
<gene>
    <name evidence="5" type="ORF">ACFQND_10345</name>
</gene>
<dbReference type="PANTHER" id="PTHR43537">
    <property type="entry name" value="TRANSCRIPTIONAL REGULATOR, GNTR FAMILY"/>
    <property type="match status" value="1"/>
</dbReference>
<dbReference type="SUPFAM" id="SSF48008">
    <property type="entry name" value="GntR ligand-binding domain-like"/>
    <property type="match status" value="1"/>
</dbReference>
<proteinExistence type="predicted"/>
<dbReference type="PANTHER" id="PTHR43537:SF44">
    <property type="entry name" value="GNTR FAMILY REGULATORY PROTEIN"/>
    <property type="match status" value="1"/>
</dbReference>
<dbReference type="PRINTS" id="PR00035">
    <property type="entry name" value="HTHGNTR"/>
</dbReference>
<feature type="domain" description="HTH gntR-type" evidence="4">
    <location>
        <begin position="7"/>
        <end position="75"/>
    </location>
</feature>
<keyword evidence="6" id="KW-1185">Reference proteome</keyword>
<keyword evidence="3" id="KW-0804">Transcription</keyword>
<dbReference type="Gene3D" id="1.20.120.530">
    <property type="entry name" value="GntR ligand-binding domain-like"/>
    <property type="match status" value="1"/>
</dbReference>
<accession>A0ABW1TXV9</accession>
<dbReference type="Pfam" id="PF07729">
    <property type="entry name" value="FCD"/>
    <property type="match status" value="1"/>
</dbReference>
<name>A0ABW1TXV9_9BURK</name>
<organism evidence="5 6">
    <name type="scientific">Polaromonas aquatica</name>
    <dbReference type="NCBI Taxonomy" id="332657"/>
    <lineage>
        <taxon>Bacteria</taxon>
        <taxon>Pseudomonadati</taxon>
        <taxon>Pseudomonadota</taxon>
        <taxon>Betaproteobacteria</taxon>
        <taxon>Burkholderiales</taxon>
        <taxon>Comamonadaceae</taxon>
        <taxon>Polaromonas</taxon>
    </lineage>
</organism>
<dbReference type="InterPro" id="IPR000524">
    <property type="entry name" value="Tscrpt_reg_HTH_GntR"/>
</dbReference>
<comment type="caution">
    <text evidence="5">The sequence shown here is derived from an EMBL/GenBank/DDBJ whole genome shotgun (WGS) entry which is preliminary data.</text>
</comment>
<reference evidence="6" key="1">
    <citation type="journal article" date="2019" name="Int. J. Syst. Evol. Microbiol.">
        <title>The Global Catalogue of Microorganisms (GCM) 10K type strain sequencing project: providing services to taxonomists for standard genome sequencing and annotation.</title>
        <authorList>
            <consortium name="The Broad Institute Genomics Platform"/>
            <consortium name="The Broad Institute Genome Sequencing Center for Infectious Disease"/>
            <person name="Wu L."/>
            <person name="Ma J."/>
        </authorList>
    </citation>
    <scope>NUCLEOTIDE SEQUENCE [LARGE SCALE GENOMIC DNA]</scope>
    <source>
        <strain evidence="6">CCUG 39402</strain>
    </source>
</reference>
<dbReference type="SMART" id="SM00345">
    <property type="entry name" value="HTH_GNTR"/>
    <property type="match status" value="1"/>
</dbReference>
<evidence type="ECO:0000313" key="6">
    <source>
        <dbReference type="Proteomes" id="UP001596270"/>
    </source>
</evidence>
<sequence length="227" mass="24782">MNTVVRLPAREVDLDALVEALRKRIADGQKLPAERTLGEQLNVNRHTLRKALIKLRASGELASSMPRRHAALARGGAALARDTNPLEVIELRLALEPILARLAALRATPLEIARIEKAATTLAETESSSADLTFHRLIAAATRNTLAADMYSLLRQIGADSRIHVQNVKPRPAARLRQRDSEHHLIAAAIAARDPDGAEKAMRAHLHMVQCQILDRISLNPSGTTAD</sequence>
<dbReference type="SMART" id="SM00895">
    <property type="entry name" value="FCD"/>
    <property type="match status" value="1"/>
</dbReference>
<protein>
    <submittedName>
        <fullName evidence="5">FadR/GntR family transcriptional regulator</fullName>
    </submittedName>
</protein>
<dbReference type="InterPro" id="IPR036390">
    <property type="entry name" value="WH_DNA-bd_sf"/>
</dbReference>
<evidence type="ECO:0000256" key="3">
    <source>
        <dbReference type="ARBA" id="ARBA00023163"/>
    </source>
</evidence>
<evidence type="ECO:0000256" key="2">
    <source>
        <dbReference type="ARBA" id="ARBA00023125"/>
    </source>
</evidence>
<dbReference type="EMBL" id="JBHSRS010000018">
    <property type="protein sequence ID" value="MFC6281632.1"/>
    <property type="molecule type" value="Genomic_DNA"/>
</dbReference>
<dbReference type="InterPro" id="IPR036388">
    <property type="entry name" value="WH-like_DNA-bd_sf"/>
</dbReference>
<evidence type="ECO:0000256" key="1">
    <source>
        <dbReference type="ARBA" id="ARBA00023015"/>
    </source>
</evidence>
<dbReference type="InterPro" id="IPR008920">
    <property type="entry name" value="TF_FadR/GntR_C"/>
</dbReference>
<evidence type="ECO:0000313" key="5">
    <source>
        <dbReference type="EMBL" id="MFC6281632.1"/>
    </source>
</evidence>
<dbReference type="Pfam" id="PF00392">
    <property type="entry name" value="GntR"/>
    <property type="match status" value="1"/>
</dbReference>